<accession>A0A1N7DI24</accession>
<evidence type="ECO:0000313" key="3">
    <source>
        <dbReference type="Proteomes" id="UP000186218"/>
    </source>
</evidence>
<dbReference type="AlphaFoldDB" id="A0A1N7DI24"/>
<feature type="transmembrane region" description="Helical" evidence="1">
    <location>
        <begin position="66"/>
        <end position="88"/>
    </location>
</feature>
<proteinExistence type="predicted"/>
<feature type="transmembrane region" description="Helical" evidence="1">
    <location>
        <begin position="368"/>
        <end position="389"/>
    </location>
</feature>
<organism evidence="2 3">
    <name type="scientific">Williamsia sterculiae</name>
    <dbReference type="NCBI Taxonomy" id="1344003"/>
    <lineage>
        <taxon>Bacteria</taxon>
        <taxon>Bacillati</taxon>
        <taxon>Actinomycetota</taxon>
        <taxon>Actinomycetes</taxon>
        <taxon>Mycobacteriales</taxon>
        <taxon>Nocardiaceae</taxon>
        <taxon>Williamsia</taxon>
    </lineage>
</organism>
<feature type="transmembrane region" description="Helical" evidence="1">
    <location>
        <begin position="129"/>
        <end position="149"/>
    </location>
</feature>
<keyword evidence="1" id="KW-0472">Membrane</keyword>
<keyword evidence="1" id="KW-1133">Transmembrane helix</keyword>
<keyword evidence="1" id="KW-0812">Transmembrane</keyword>
<name>A0A1N7DI24_9NOCA</name>
<reference evidence="2 3" key="1">
    <citation type="submission" date="2017-01" db="EMBL/GenBank/DDBJ databases">
        <authorList>
            <person name="Mah S.A."/>
            <person name="Swanson W.J."/>
            <person name="Moy G.W."/>
            <person name="Vacquier V.D."/>
        </authorList>
    </citation>
    <scope>NUCLEOTIDE SEQUENCE [LARGE SCALE GENOMIC DNA]</scope>
    <source>
        <strain evidence="2 3">CPCC 203464</strain>
    </source>
</reference>
<feature type="transmembrane region" description="Helical" evidence="1">
    <location>
        <begin position="203"/>
        <end position="224"/>
    </location>
</feature>
<evidence type="ECO:0000313" key="2">
    <source>
        <dbReference type="EMBL" id="SIR75448.1"/>
    </source>
</evidence>
<keyword evidence="3" id="KW-1185">Reference proteome</keyword>
<gene>
    <name evidence="2" type="ORF">SAMN05445060_0649</name>
</gene>
<evidence type="ECO:0008006" key="4">
    <source>
        <dbReference type="Google" id="ProtNLM"/>
    </source>
</evidence>
<feature type="transmembrane region" description="Helical" evidence="1">
    <location>
        <begin position="177"/>
        <end position="196"/>
    </location>
</feature>
<protein>
    <recommendedName>
        <fullName evidence="4">4-amino-4-deoxy-L-arabinose transferase</fullName>
    </recommendedName>
</protein>
<dbReference type="STRING" id="1344003.SAMN05445060_0649"/>
<sequence>MVCFVVVRVWLAAHGGFYWDDLRFIARAGAQQWWSPSYLFADQDGHLMPGAFLVAGLSTRAAPLSWVIPATTLVVLAALAAAAVWRMLTILLRAGGREPGWAGPMSLAAFLFTPLAVPASLWWSAALNALPLQAALAWVIGDAVLMAGGTVDRRRLVIRAVLVYLMGLAFFEKSMVIPFAAAAVVVVSAATVGVSVRTALRRTATLWGSLIAVTVVWLGIYWAVAGPGAGEHTAAQTWTLWWRTVERGLIPSLVGGPWRWERWVPSPPFAQPAGWMIAAGWVILAAAVGWLLVRRVHGWTLPVLLVGYLVVSQVPPLWFRSSADTAPELAQTMRYLPDVAVLLAALIAVASAGRSRSVGRGFGRVPRAAVTGLMCCLVVSGLVSTIGFARSWDRNPTADYLSTARTSLADADVPRILDQPLPLEVLLPVAYPDNQAGRVFAALDRRPHIGDWADAPLRVLDTRGHLAPGTVTPARTFGAGQGTCDRPEVTTPTTVALSGPLLRWRWTVEIPYCATIAGRMDVGLTSSRTVSVPVRPGLHVVYVQMDGEGIDLRIHPVTAGLALHLGGGTVGEVAQASLVP</sequence>
<feature type="transmembrane region" description="Helical" evidence="1">
    <location>
        <begin position="100"/>
        <end position="123"/>
    </location>
</feature>
<feature type="transmembrane region" description="Helical" evidence="1">
    <location>
        <begin position="299"/>
        <end position="319"/>
    </location>
</feature>
<feature type="transmembrane region" description="Helical" evidence="1">
    <location>
        <begin position="339"/>
        <end position="356"/>
    </location>
</feature>
<evidence type="ECO:0000256" key="1">
    <source>
        <dbReference type="SAM" id="Phobius"/>
    </source>
</evidence>
<dbReference type="EMBL" id="FTNT01000002">
    <property type="protein sequence ID" value="SIR75448.1"/>
    <property type="molecule type" value="Genomic_DNA"/>
</dbReference>
<dbReference type="Proteomes" id="UP000186218">
    <property type="component" value="Unassembled WGS sequence"/>
</dbReference>
<feature type="transmembrane region" description="Helical" evidence="1">
    <location>
        <begin position="273"/>
        <end position="292"/>
    </location>
</feature>